<organism evidence="8 9">
    <name type="scientific">Fusobacterium necrogenes</name>
    <dbReference type="NCBI Taxonomy" id="858"/>
    <lineage>
        <taxon>Bacteria</taxon>
        <taxon>Fusobacteriati</taxon>
        <taxon>Fusobacteriota</taxon>
        <taxon>Fusobacteriia</taxon>
        <taxon>Fusobacteriales</taxon>
        <taxon>Fusobacteriaceae</taxon>
        <taxon>Fusobacterium</taxon>
    </lineage>
</organism>
<dbReference type="RefSeq" id="WP_115270319.1">
    <property type="nucleotide sequence ID" value="NZ_UGGU01000003.1"/>
</dbReference>
<evidence type="ECO:0000256" key="5">
    <source>
        <dbReference type="ARBA" id="ARBA00022989"/>
    </source>
</evidence>
<feature type="transmembrane region" description="Helical" evidence="7">
    <location>
        <begin position="425"/>
        <end position="442"/>
    </location>
</feature>
<keyword evidence="6 7" id="KW-0472">Membrane</keyword>
<evidence type="ECO:0000256" key="3">
    <source>
        <dbReference type="ARBA" id="ARBA00022475"/>
    </source>
</evidence>
<keyword evidence="4 7" id="KW-0812">Transmembrane</keyword>
<keyword evidence="2" id="KW-0813">Transport</keyword>
<dbReference type="NCBIfam" id="TIGR00797">
    <property type="entry name" value="matE"/>
    <property type="match status" value="1"/>
</dbReference>
<dbReference type="EMBL" id="UGGU01000003">
    <property type="protein sequence ID" value="STO31739.1"/>
    <property type="molecule type" value="Genomic_DNA"/>
</dbReference>
<dbReference type="PANTHER" id="PTHR43823:SF3">
    <property type="entry name" value="MULTIDRUG EXPORT PROTEIN MEPA"/>
    <property type="match status" value="1"/>
</dbReference>
<dbReference type="PANTHER" id="PTHR43823">
    <property type="entry name" value="SPORULATION PROTEIN YKVU"/>
    <property type="match status" value="1"/>
</dbReference>
<feature type="transmembrane region" description="Helical" evidence="7">
    <location>
        <begin position="137"/>
        <end position="159"/>
    </location>
</feature>
<protein>
    <submittedName>
        <fullName evidence="8">Staphylococcal virulence regulator protein A</fullName>
    </submittedName>
</protein>
<dbReference type="Pfam" id="PF01554">
    <property type="entry name" value="MatE"/>
    <property type="match status" value="2"/>
</dbReference>
<feature type="transmembrane region" description="Helical" evidence="7">
    <location>
        <begin position="361"/>
        <end position="380"/>
    </location>
</feature>
<dbReference type="InterPro" id="IPR002528">
    <property type="entry name" value="MATE_fam"/>
</dbReference>
<evidence type="ECO:0000256" key="1">
    <source>
        <dbReference type="ARBA" id="ARBA00004651"/>
    </source>
</evidence>
<evidence type="ECO:0000256" key="2">
    <source>
        <dbReference type="ARBA" id="ARBA00022448"/>
    </source>
</evidence>
<dbReference type="PIRSF" id="PIRSF006603">
    <property type="entry name" value="DinF"/>
    <property type="match status" value="1"/>
</dbReference>
<evidence type="ECO:0000256" key="4">
    <source>
        <dbReference type="ARBA" id="ARBA00022692"/>
    </source>
</evidence>
<gene>
    <name evidence="8" type="primary">mepA_6</name>
    <name evidence="8" type="ORF">NCTC10723_01197</name>
</gene>
<feature type="transmembrane region" description="Helical" evidence="7">
    <location>
        <begin position="401"/>
        <end position="419"/>
    </location>
</feature>
<evidence type="ECO:0000313" key="8">
    <source>
        <dbReference type="EMBL" id="STO31739.1"/>
    </source>
</evidence>
<feature type="transmembrane region" description="Helical" evidence="7">
    <location>
        <begin position="322"/>
        <end position="341"/>
    </location>
</feature>
<comment type="subcellular location">
    <subcellularLocation>
        <location evidence="1">Cell membrane</location>
        <topology evidence="1">Multi-pass membrane protein</topology>
    </subcellularLocation>
</comment>
<feature type="transmembrane region" description="Helical" evidence="7">
    <location>
        <begin position="166"/>
        <end position="190"/>
    </location>
</feature>
<feature type="transmembrane region" description="Helical" evidence="7">
    <location>
        <begin position="95"/>
        <end position="117"/>
    </location>
</feature>
<feature type="transmembrane region" description="Helical" evidence="7">
    <location>
        <begin position="274"/>
        <end position="296"/>
    </location>
</feature>
<dbReference type="AlphaFoldDB" id="A0A377GXQ0"/>
<evidence type="ECO:0000256" key="6">
    <source>
        <dbReference type="ARBA" id="ARBA00023136"/>
    </source>
</evidence>
<dbReference type="GO" id="GO:0042910">
    <property type="term" value="F:xenobiotic transmembrane transporter activity"/>
    <property type="evidence" value="ECO:0007669"/>
    <property type="project" value="InterPro"/>
</dbReference>
<reference evidence="8 9" key="1">
    <citation type="submission" date="2018-06" db="EMBL/GenBank/DDBJ databases">
        <authorList>
            <consortium name="Pathogen Informatics"/>
            <person name="Doyle S."/>
        </authorList>
    </citation>
    <scope>NUCLEOTIDE SEQUENCE [LARGE SCALE GENOMIC DNA]</scope>
    <source>
        <strain evidence="8 9">NCTC10723</strain>
    </source>
</reference>
<feature type="transmembrane region" description="Helical" evidence="7">
    <location>
        <begin position="238"/>
        <end position="262"/>
    </location>
</feature>
<feature type="transmembrane region" description="Helical" evidence="7">
    <location>
        <begin position="47"/>
        <end position="74"/>
    </location>
</feature>
<name>A0A377GXQ0_9FUSO</name>
<dbReference type="InterPro" id="IPR048279">
    <property type="entry name" value="MdtK-like"/>
</dbReference>
<dbReference type="OrthoDB" id="9811110at2"/>
<feature type="transmembrane region" description="Helical" evidence="7">
    <location>
        <begin position="196"/>
        <end position="217"/>
    </location>
</feature>
<dbReference type="GO" id="GO:0015297">
    <property type="term" value="F:antiporter activity"/>
    <property type="evidence" value="ECO:0007669"/>
    <property type="project" value="InterPro"/>
</dbReference>
<sequence length="452" mass="49755">MKLSNDLGKDSILSLVFKLAIPAMLSQLVNLLYSIVDRMYIGNIPEIGSIALAGVGVCGPIVTFLASFGTLIGLGGSINMSIQMGAKENEKAKQILSNSFLALSVVSIALTIIFLLVKDSLIMLFGASEITFPYANTYLTIYTLGSFFAIMAIGLNFFITCQGFATIGMLTVIIGALTNIILDTVFIFGFNMGVAGAAWATVIAQFLSFLFAFLFLRGNKIPIPITFGNYSKQIIIKIITFGFSPFFILATDSFILIILNMMLQKYGGIAEGDLLISSATIIQSYLLLITGPLIGLTGGTQPILSYNYGARKIHRVRKAEKYIVIFALCLTSIMFFSTRFLAPQFIRFFTDNVLLSEVSLWGIKVSVLAVIPLSFQYCFVDGFTAVGRIKTAFSLSVFRKFIYMVSTYLLPLFFTARFAFFAQPVADLIGSIASTITFYFVFHKHLKRRILK</sequence>
<proteinExistence type="predicted"/>
<keyword evidence="5 7" id="KW-1133">Transmembrane helix</keyword>
<dbReference type="Proteomes" id="UP000255328">
    <property type="component" value="Unassembled WGS sequence"/>
</dbReference>
<evidence type="ECO:0000313" key="9">
    <source>
        <dbReference type="Proteomes" id="UP000255328"/>
    </source>
</evidence>
<evidence type="ECO:0000256" key="7">
    <source>
        <dbReference type="SAM" id="Phobius"/>
    </source>
</evidence>
<keyword evidence="9" id="KW-1185">Reference proteome</keyword>
<dbReference type="GO" id="GO:0005886">
    <property type="term" value="C:plasma membrane"/>
    <property type="evidence" value="ECO:0007669"/>
    <property type="project" value="UniProtKB-SubCell"/>
</dbReference>
<dbReference type="InterPro" id="IPR051327">
    <property type="entry name" value="MATE_MepA_subfamily"/>
</dbReference>
<keyword evidence="3" id="KW-1003">Cell membrane</keyword>
<feature type="transmembrane region" description="Helical" evidence="7">
    <location>
        <begin position="12"/>
        <end position="35"/>
    </location>
</feature>
<accession>A0A377GXQ0</accession>